<evidence type="ECO:0000259" key="9">
    <source>
        <dbReference type="PROSITE" id="PS50045"/>
    </source>
</evidence>
<dbReference type="PROSITE" id="PS50112">
    <property type="entry name" value="PAS"/>
    <property type="match status" value="1"/>
</dbReference>
<evidence type="ECO:0000256" key="6">
    <source>
        <dbReference type="ARBA" id="ARBA00023163"/>
    </source>
</evidence>
<evidence type="ECO:0000259" key="11">
    <source>
        <dbReference type="PROSITE" id="PS50113"/>
    </source>
</evidence>
<dbReference type="InterPro" id="IPR025943">
    <property type="entry name" value="Sigma_54_int_dom_ATP-bd_2"/>
</dbReference>
<dbReference type="InterPro" id="IPR027417">
    <property type="entry name" value="P-loop_NTPase"/>
</dbReference>
<dbReference type="PROSITE" id="PS50045">
    <property type="entry name" value="SIGMA54_INTERACT_4"/>
    <property type="match status" value="1"/>
</dbReference>
<dbReference type="InterPro" id="IPR058031">
    <property type="entry name" value="AAA_lid_NorR"/>
</dbReference>
<dbReference type="InterPro" id="IPR025944">
    <property type="entry name" value="Sigma_54_int_dom_CS"/>
</dbReference>
<evidence type="ECO:0000256" key="2">
    <source>
        <dbReference type="ARBA" id="ARBA00022797"/>
    </source>
</evidence>
<dbReference type="FunFam" id="3.40.50.300:FF:000006">
    <property type="entry name" value="DNA-binding transcriptional regulator NtrC"/>
    <property type="match status" value="1"/>
</dbReference>
<dbReference type="Gene3D" id="3.30.450.20">
    <property type="entry name" value="PAS domain"/>
    <property type="match status" value="1"/>
</dbReference>
<evidence type="ECO:0000256" key="3">
    <source>
        <dbReference type="ARBA" id="ARBA00022840"/>
    </source>
</evidence>
<feature type="domain" description="PAC" evidence="11">
    <location>
        <begin position="75"/>
        <end position="127"/>
    </location>
</feature>
<dbReference type="Pfam" id="PF25601">
    <property type="entry name" value="AAA_lid_14"/>
    <property type="match status" value="1"/>
</dbReference>
<dbReference type="GO" id="GO:0005524">
    <property type="term" value="F:ATP binding"/>
    <property type="evidence" value="ECO:0007669"/>
    <property type="project" value="UniProtKB-KW"/>
</dbReference>
<dbReference type="GO" id="GO:0006355">
    <property type="term" value="P:regulation of DNA-templated transcription"/>
    <property type="evidence" value="ECO:0007669"/>
    <property type="project" value="InterPro"/>
</dbReference>
<dbReference type="Pfam" id="PF13426">
    <property type="entry name" value="PAS_9"/>
    <property type="match status" value="1"/>
</dbReference>
<dbReference type="EMBL" id="SWLG01000002">
    <property type="protein sequence ID" value="TLS38660.1"/>
    <property type="molecule type" value="Genomic_DNA"/>
</dbReference>
<organism evidence="12 13">
    <name type="scientific">Exobacillus caeni</name>
    <dbReference type="NCBI Taxonomy" id="2574798"/>
    <lineage>
        <taxon>Bacteria</taxon>
        <taxon>Bacillati</taxon>
        <taxon>Bacillota</taxon>
        <taxon>Bacilli</taxon>
        <taxon>Bacillales</taxon>
        <taxon>Guptibacillaceae</taxon>
        <taxon>Exobacillus</taxon>
    </lineage>
</organism>
<evidence type="ECO:0000313" key="12">
    <source>
        <dbReference type="EMBL" id="TLS38660.1"/>
    </source>
</evidence>
<dbReference type="Gene3D" id="1.10.8.60">
    <property type="match status" value="1"/>
</dbReference>
<dbReference type="NCBIfam" id="TIGR04381">
    <property type="entry name" value="HTH_TypR"/>
    <property type="match status" value="1"/>
</dbReference>
<feature type="coiled-coil region" evidence="8">
    <location>
        <begin position="118"/>
        <end position="152"/>
    </location>
</feature>
<dbReference type="InterPro" id="IPR035965">
    <property type="entry name" value="PAS-like_dom_sf"/>
</dbReference>
<dbReference type="PROSITE" id="PS00676">
    <property type="entry name" value="SIGMA54_INTERACT_2"/>
    <property type="match status" value="1"/>
</dbReference>
<dbReference type="SUPFAM" id="SSF55785">
    <property type="entry name" value="PYP-like sensor domain (PAS domain)"/>
    <property type="match status" value="1"/>
</dbReference>
<accession>A0A5R9F8T4</accession>
<evidence type="ECO:0000313" key="13">
    <source>
        <dbReference type="Proteomes" id="UP000308230"/>
    </source>
</evidence>
<keyword evidence="5" id="KW-0238">DNA-binding</keyword>
<dbReference type="CDD" id="cd00130">
    <property type="entry name" value="PAS"/>
    <property type="match status" value="1"/>
</dbReference>
<sequence length="470" mass="53836">MSTERDLLGIELKAILKASKDNIVITDGKGTVLRASPNCKSVYGKDPSYLIGKNVNDLELESIFSPSITKMVLKERKEMQVLQQTQTDRYVMATGLPVFDDDGSILRVISFSYDLTEIQSLKEDYEELRAKMQRYQTEIQELREKDYELEDVVMKSKATQQIWQLVQRVAKSDATVVFLGESGVGKNVFARALHHGSERKEESFIEVNCGAIPESLFESEMFGYEAGSFTGANKKGKAGLIELADKGTLFLDEIGELPMAVQAKLLKVIQEKTITRVGGMKAKNIDFRLIASTNKDLKEMVKEGIFREDLYYRLNVIPITIPPLRERNEDILMLAHYFLQKLNKKYGTNKFFHASTIEELTSYSWPGNVRELQNMVERLVITAESRTIYPDTLPFFLQNDKPASENNWAIDRIEENHKTLQDALEEVEIRWLKRAYKQYKTTYEIAENLGLSQSTVVRKLKKYNINAKMN</sequence>
<evidence type="ECO:0000256" key="7">
    <source>
        <dbReference type="ARBA" id="ARBA00029500"/>
    </source>
</evidence>
<name>A0A5R9F8T4_9BACL</name>
<keyword evidence="8" id="KW-0175">Coiled coil</keyword>
<dbReference type="PROSITE" id="PS50113">
    <property type="entry name" value="PAC"/>
    <property type="match status" value="1"/>
</dbReference>
<keyword evidence="1" id="KW-0547">Nucleotide-binding</keyword>
<dbReference type="InterPro" id="IPR000014">
    <property type="entry name" value="PAS"/>
</dbReference>
<evidence type="ECO:0000256" key="5">
    <source>
        <dbReference type="ARBA" id="ARBA00023125"/>
    </source>
</evidence>
<dbReference type="NCBIfam" id="TIGR00229">
    <property type="entry name" value="sensory_box"/>
    <property type="match status" value="1"/>
</dbReference>
<evidence type="ECO:0000256" key="4">
    <source>
        <dbReference type="ARBA" id="ARBA00023015"/>
    </source>
</evidence>
<dbReference type="Pfam" id="PF00158">
    <property type="entry name" value="Sigma54_activat"/>
    <property type="match status" value="1"/>
</dbReference>
<gene>
    <name evidence="12" type="ORF">FCL54_03935</name>
</gene>
<dbReference type="GO" id="GO:0003677">
    <property type="term" value="F:DNA binding"/>
    <property type="evidence" value="ECO:0007669"/>
    <property type="project" value="UniProtKB-KW"/>
</dbReference>
<feature type="domain" description="PAS" evidence="10">
    <location>
        <begin position="11"/>
        <end position="67"/>
    </location>
</feature>
<dbReference type="InterPro" id="IPR025662">
    <property type="entry name" value="Sigma_54_int_dom_ATP-bd_1"/>
</dbReference>
<dbReference type="PANTHER" id="PTHR32071:SF57">
    <property type="entry name" value="C4-DICARBOXYLATE TRANSPORT TRANSCRIPTIONAL REGULATORY PROTEIN DCTD"/>
    <property type="match status" value="1"/>
</dbReference>
<dbReference type="InterPro" id="IPR030828">
    <property type="entry name" value="HTH_TyrR"/>
</dbReference>
<dbReference type="CDD" id="cd00009">
    <property type="entry name" value="AAA"/>
    <property type="match status" value="1"/>
</dbReference>
<dbReference type="PROSITE" id="PS00675">
    <property type="entry name" value="SIGMA54_INTERACT_1"/>
    <property type="match status" value="1"/>
</dbReference>
<dbReference type="SUPFAM" id="SSF52540">
    <property type="entry name" value="P-loop containing nucleoside triphosphate hydrolases"/>
    <property type="match status" value="1"/>
</dbReference>
<keyword evidence="3" id="KW-0067">ATP-binding</keyword>
<dbReference type="InterPro" id="IPR002078">
    <property type="entry name" value="Sigma_54_int"/>
</dbReference>
<dbReference type="RefSeq" id="WP_138123436.1">
    <property type="nucleotide sequence ID" value="NZ_SWLG01000002.1"/>
</dbReference>
<reference evidence="12 13" key="1">
    <citation type="submission" date="2019-04" db="EMBL/GenBank/DDBJ databases">
        <title>Bacillus caeni sp. nov., a bacterium isolated from mangrove sediment.</title>
        <authorList>
            <person name="Huang H."/>
            <person name="Mo K."/>
            <person name="Hu Y."/>
        </authorList>
    </citation>
    <scope>NUCLEOTIDE SEQUENCE [LARGE SCALE GENOMIC DNA]</scope>
    <source>
        <strain evidence="12 13">HB172195</strain>
    </source>
</reference>
<dbReference type="Gene3D" id="3.40.50.300">
    <property type="entry name" value="P-loop containing nucleotide triphosphate hydrolases"/>
    <property type="match status" value="1"/>
</dbReference>
<dbReference type="InterPro" id="IPR000700">
    <property type="entry name" value="PAS-assoc_C"/>
</dbReference>
<dbReference type="PANTHER" id="PTHR32071">
    <property type="entry name" value="TRANSCRIPTIONAL REGULATORY PROTEIN"/>
    <property type="match status" value="1"/>
</dbReference>
<keyword evidence="2" id="KW-0058">Aromatic hydrocarbons catabolism</keyword>
<dbReference type="PROSITE" id="PS00688">
    <property type="entry name" value="SIGMA54_INTERACT_3"/>
    <property type="match status" value="1"/>
</dbReference>
<protein>
    <recommendedName>
        <fullName evidence="7">HTH-type transcriptional regulatory protein TyrR</fullName>
    </recommendedName>
</protein>
<dbReference type="Gene3D" id="1.10.10.60">
    <property type="entry name" value="Homeodomain-like"/>
    <property type="match status" value="1"/>
</dbReference>
<proteinExistence type="predicted"/>
<dbReference type="SUPFAM" id="SSF46689">
    <property type="entry name" value="Homeodomain-like"/>
    <property type="match status" value="1"/>
</dbReference>
<dbReference type="InterPro" id="IPR009057">
    <property type="entry name" value="Homeodomain-like_sf"/>
</dbReference>
<dbReference type="AlphaFoldDB" id="A0A5R9F8T4"/>
<dbReference type="OrthoDB" id="9771372at2"/>
<dbReference type="SMART" id="SM00382">
    <property type="entry name" value="AAA"/>
    <property type="match status" value="1"/>
</dbReference>
<dbReference type="Proteomes" id="UP000308230">
    <property type="component" value="Unassembled WGS sequence"/>
</dbReference>
<feature type="domain" description="Sigma-54 factor interaction" evidence="9">
    <location>
        <begin position="152"/>
        <end position="381"/>
    </location>
</feature>
<keyword evidence="13" id="KW-1185">Reference proteome</keyword>
<keyword evidence="6" id="KW-0804">Transcription</keyword>
<evidence type="ECO:0000259" key="10">
    <source>
        <dbReference type="PROSITE" id="PS50112"/>
    </source>
</evidence>
<dbReference type="InterPro" id="IPR003593">
    <property type="entry name" value="AAA+_ATPase"/>
</dbReference>
<evidence type="ECO:0000256" key="1">
    <source>
        <dbReference type="ARBA" id="ARBA00022741"/>
    </source>
</evidence>
<dbReference type="Pfam" id="PF18024">
    <property type="entry name" value="HTH_50"/>
    <property type="match status" value="1"/>
</dbReference>
<evidence type="ECO:0000256" key="8">
    <source>
        <dbReference type="SAM" id="Coils"/>
    </source>
</evidence>
<keyword evidence="4" id="KW-0805">Transcription regulation</keyword>
<comment type="caution">
    <text evidence="12">The sequence shown here is derived from an EMBL/GenBank/DDBJ whole genome shotgun (WGS) entry which is preliminary data.</text>
</comment>